<feature type="non-terminal residue" evidence="1">
    <location>
        <position position="52"/>
    </location>
</feature>
<reference evidence="1 2" key="1">
    <citation type="journal article" date="2018" name="Nat. Ecol. Evol.">
        <title>Pezizomycetes genomes reveal the molecular basis of ectomycorrhizal truffle lifestyle.</title>
        <authorList>
            <person name="Murat C."/>
            <person name="Payen T."/>
            <person name="Noel B."/>
            <person name="Kuo A."/>
            <person name="Morin E."/>
            <person name="Chen J."/>
            <person name="Kohler A."/>
            <person name="Krizsan K."/>
            <person name="Balestrini R."/>
            <person name="Da Silva C."/>
            <person name="Montanini B."/>
            <person name="Hainaut M."/>
            <person name="Levati E."/>
            <person name="Barry K.W."/>
            <person name="Belfiori B."/>
            <person name="Cichocki N."/>
            <person name="Clum A."/>
            <person name="Dockter R.B."/>
            <person name="Fauchery L."/>
            <person name="Guy J."/>
            <person name="Iotti M."/>
            <person name="Le Tacon F."/>
            <person name="Lindquist E.A."/>
            <person name="Lipzen A."/>
            <person name="Malagnac F."/>
            <person name="Mello A."/>
            <person name="Molinier V."/>
            <person name="Miyauchi S."/>
            <person name="Poulain J."/>
            <person name="Riccioni C."/>
            <person name="Rubini A."/>
            <person name="Sitrit Y."/>
            <person name="Splivallo R."/>
            <person name="Traeger S."/>
            <person name="Wang M."/>
            <person name="Zifcakova L."/>
            <person name="Wipf D."/>
            <person name="Zambonelli A."/>
            <person name="Paolocci F."/>
            <person name="Nowrousian M."/>
            <person name="Ottonello S."/>
            <person name="Baldrian P."/>
            <person name="Spatafora J.W."/>
            <person name="Henrissat B."/>
            <person name="Nagy L.G."/>
            <person name="Aury J.M."/>
            <person name="Wincker P."/>
            <person name="Grigoriev I.V."/>
            <person name="Bonfante P."/>
            <person name="Martin F.M."/>
        </authorList>
    </citation>
    <scope>NUCLEOTIDE SEQUENCE [LARGE SCALE GENOMIC DNA]</scope>
    <source>
        <strain evidence="1 2">120613-1</strain>
    </source>
</reference>
<dbReference type="EMBL" id="ML120445">
    <property type="protein sequence ID" value="RPA93877.1"/>
    <property type="molecule type" value="Genomic_DNA"/>
</dbReference>
<evidence type="ECO:0000313" key="2">
    <source>
        <dbReference type="Proteomes" id="UP000276215"/>
    </source>
</evidence>
<gene>
    <name evidence="1" type="ORF">L873DRAFT_1941074</name>
</gene>
<keyword evidence="2" id="KW-1185">Reference proteome</keyword>
<organism evidence="1 2">
    <name type="scientific">Choiromyces venosus 120613-1</name>
    <dbReference type="NCBI Taxonomy" id="1336337"/>
    <lineage>
        <taxon>Eukaryota</taxon>
        <taxon>Fungi</taxon>
        <taxon>Dikarya</taxon>
        <taxon>Ascomycota</taxon>
        <taxon>Pezizomycotina</taxon>
        <taxon>Pezizomycetes</taxon>
        <taxon>Pezizales</taxon>
        <taxon>Tuberaceae</taxon>
        <taxon>Choiromyces</taxon>
    </lineage>
</organism>
<dbReference type="Proteomes" id="UP000276215">
    <property type="component" value="Unassembled WGS sequence"/>
</dbReference>
<dbReference type="AlphaFoldDB" id="A0A3N4J9A2"/>
<accession>A0A3N4J9A2</accession>
<protein>
    <submittedName>
        <fullName evidence="1">Uncharacterized protein</fullName>
    </submittedName>
</protein>
<evidence type="ECO:0000313" key="1">
    <source>
        <dbReference type="EMBL" id="RPA93877.1"/>
    </source>
</evidence>
<name>A0A3N4J9A2_9PEZI</name>
<proteinExistence type="predicted"/>
<sequence length="52" mass="5804">MIQVLLNYSSCISSLSQKLNNLFYFTLLSVTSGLKQLPSPSNITILGQVYHQ</sequence>